<dbReference type="FunFam" id="3.90.70.10:FF:000332">
    <property type="entry name" value="Cathepsin L1"/>
    <property type="match status" value="1"/>
</dbReference>
<feature type="domain" description="Cathepsin propeptide inhibitor" evidence="6">
    <location>
        <begin position="59"/>
        <end position="115"/>
    </location>
</feature>
<evidence type="ECO:0000259" key="5">
    <source>
        <dbReference type="SMART" id="SM00645"/>
    </source>
</evidence>
<dbReference type="InterPro" id="IPR039417">
    <property type="entry name" value="Peptidase_C1A_papain-like"/>
</dbReference>
<gene>
    <name evidence="7" type="ORF">SteCoe_27083</name>
</gene>
<dbReference type="Pfam" id="PF00112">
    <property type="entry name" value="Peptidase_C1"/>
    <property type="match status" value="1"/>
</dbReference>
<evidence type="ECO:0008006" key="9">
    <source>
        <dbReference type="Google" id="ProtNLM"/>
    </source>
</evidence>
<dbReference type="PANTHER" id="PTHR12411">
    <property type="entry name" value="CYSTEINE PROTEASE FAMILY C1-RELATED"/>
    <property type="match status" value="1"/>
</dbReference>
<keyword evidence="3" id="KW-1015">Disulfide bond</keyword>
<keyword evidence="8" id="KW-1185">Reference proteome</keyword>
<feature type="transmembrane region" description="Helical" evidence="4">
    <location>
        <begin position="20"/>
        <end position="39"/>
    </location>
</feature>
<evidence type="ECO:0000313" key="7">
    <source>
        <dbReference type="EMBL" id="OMJ74064.1"/>
    </source>
</evidence>
<dbReference type="InterPro" id="IPR013201">
    <property type="entry name" value="Prot_inhib_I29"/>
</dbReference>
<dbReference type="InterPro" id="IPR025660">
    <property type="entry name" value="Pept_his_AS"/>
</dbReference>
<dbReference type="InterPro" id="IPR013128">
    <property type="entry name" value="Peptidase_C1A"/>
</dbReference>
<evidence type="ECO:0000313" key="8">
    <source>
        <dbReference type="Proteomes" id="UP000187209"/>
    </source>
</evidence>
<evidence type="ECO:0000256" key="3">
    <source>
        <dbReference type="ARBA" id="ARBA00023157"/>
    </source>
</evidence>
<dbReference type="PRINTS" id="PR00705">
    <property type="entry name" value="PAPAIN"/>
</dbReference>
<dbReference type="InterPro" id="IPR000169">
    <property type="entry name" value="Pept_cys_AS"/>
</dbReference>
<keyword evidence="4" id="KW-1133">Transmembrane helix</keyword>
<dbReference type="SUPFAM" id="SSF54001">
    <property type="entry name" value="Cysteine proteinases"/>
    <property type="match status" value="1"/>
</dbReference>
<comment type="caution">
    <text evidence="7">The sequence shown here is derived from an EMBL/GenBank/DDBJ whole genome shotgun (WGS) entry which is preliminary data.</text>
</comment>
<evidence type="ECO:0000256" key="2">
    <source>
        <dbReference type="ARBA" id="ARBA00023145"/>
    </source>
</evidence>
<dbReference type="GO" id="GO:0006508">
    <property type="term" value="P:proteolysis"/>
    <property type="evidence" value="ECO:0007669"/>
    <property type="project" value="InterPro"/>
</dbReference>
<comment type="similarity">
    <text evidence="1">Belongs to the peptidase C1 family.</text>
</comment>
<organism evidence="7 8">
    <name type="scientific">Stentor coeruleus</name>
    <dbReference type="NCBI Taxonomy" id="5963"/>
    <lineage>
        <taxon>Eukaryota</taxon>
        <taxon>Sar</taxon>
        <taxon>Alveolata</taxon>
        <taxon>Ciliophora</taxon>
        <taxon>Postciliodesmatophora</taxon>
        <taxon>Heterotrichea</taxon>
        <taxon>Heterotrichida</taxon>
        <taxon>Stentoridae</taxon>
        <taxon>Stentor</taxon>
    </lineage>
</organism>
<feature type="domain" description="Peptidase C1A papain C-terminal" evidence="5">
    <location>
        <begin position="139"/>
        <end position="349"/>
    </location>
</feature>
<dbReference type="AlphaFoldDB" id="A0A1R2BBC2"/>
<dbReference type="OrthoDB" id="190265at2759"/>
<proteinExistence type="inferred from homology"/>
<accession>A0A1R2BBC2</accession>
<evidence type="ECO:0000256" key="1">
    <source>
        <dbReference type="ARBA" id="ARBA00008455"/>
    </source>
</evidence>
<dbReference type="Gene3D" id="3.90.70.10">
    <property type="entry name" value="Cysteine proteinases"/>
    <property type="match status" value="1"/>
</dbReference>
<evidence type="ECO:0000256" key="4">
    <source>
        <dbReference type="SAM" id="Phobius"/>
    </source>
</evidence>
<dbReference type="SMART" id="SM00645">
    <property type="entry name" value="Pept_C1"/>
    <property type="match status" value="1"/>
</dbReference>
<keyword evidence="4" id="KW-0472">Membrane</keyword>
<dbReference type="SMART" id="SM00848">
    <property type="entry name" value="Inhibitor_I29"/>
    <property type="match status" value="1"/>
</dbReference>
<dbReference type="GO" id="GO:0008234">
    <property type="term" value="F:cysteine-type peptidase activity"/>
    <property type="evidence" value="ECO:0007669"/>
    <property type="project" value="InterPro"/>
</dbReference>
<dbReference type="EMBL" id="MPUH01000776">
    <property type="protein sequence ID" value="OMJ74064.1"/>
    <property type="molecule type" value="Genomic_DNA"/>
</dbReference>
<dbReference type="PROSITE" id="PS00139">
    <property type="entry name" value="THIOL_PROTEASE_CYS"/>
    <property type="match status" value="1"/>
</dbReference>
<dbReference type="Proteomes" id="UP000187209">
    <property type="component" value="Unassembled WGS sequence"/>
</dbReference>
<keyword evidence="2" id="KW-0865">Zymogen</keyword>
<evidence type="ECO:0000259" key="6">
    <source>
        <dbReference type="SMART" id="SM00848"/>
    </source>
</evidence>
<dbReference type="CDD" id="cd02248">
    <property type="entry name" value="Peptidase_C1A"/>
    <property type="match status" value="1"/>
</dbReference>
<reference evidence="7 8" key="1">
    <citation type="submission" date="2016-11" db="EMBL/GenBank/DDBJ databases">
        <title>The macronuclear genome of Stentor coeruleus: a giant cell with tiny introns.</title>
        <authorList>
            <person name="Slabodnick M."/>
            <person name="Ruby J.G."/>
            <person name="Reiff S.B."/>
            <person name="Swart E.C."/>
            <person name="Gosai S."/>
            <person name="Prabakaran S."/>
            <person name="Witkowska E."/>
            <person name="Larue G.E."/>
            <person name="Fisher S."/>
            <person name="Freeman R.M."/>
            <person name="Gunawardena J."/>
            <person name="Chu W."/>
            <person name="Stover N.A."/>
            <person name="Gregory B.D."/>
            <person name="Nowacki M."/>
            <person name="Derisi J."/>
            <person name="Roy S.W."/>
            <person name="Marshall W.F."/>
            <person name="Sood P."/>
        </authorList>
    </citation>
    <scope>NUCLEOTIDE SEQUENCE [LARGE SCALE GENOMIC DNA]</scope>
    <source>
        <strain evidence="7">WM001</strain>
    </source>
</reference>
<sequence length="350" mass="38487">MEDFLSQTPKINKYSNKKRLAAVAAIVVVVGALAVFYSWDSSIRNEQVLIDIELEKAEFDEFLDRFGKNYKDEEEYIKRFNIFRTNSAYIRVQNTMLTTWTMAINMFADMTHDEFASSYLGTKVNFKPRIETEFPKIKIPSSVDWRTSSKVTPVKNQGQCGSCWAFSAAAAIESAVAIKGKGLYSLSQQQLVDCSSSYGNGGCDGGWMNYAFDYVINKGLTKESNYPYTGVVGLCNTANESNSPTKISTYVNVKASDSTQLLNAIAITPVVVGVDATNWGYYSTGIISSSTCGTSVNHGVVVVGYNQSSKYYIVKNSWGTLWGESGYIKVKIESGAGACGIQLYPSYPVA</sequence>
<dbReference type="Pfam" id="PF08246">
    <property type="entry name" value="Inhibitor_I29"/>
    <property type="match status" value="1"/>
</dbReference>
<dbReference type="PROSITE" id="PS00639">
    <property type="entry name" value="THIOL_PROTEASE_HIS"/>
    <property type="match status" value="1"/>
</dbReference>
<dbReference type="InterPro" id="IPR000668">
    <property type="entry name" value="Peptidase_C1A_C"/>
</dbReference>
<protein>
    <recommendedName>
        <fullName evidence="9">Peptidase C1A papain C-terminal domain-containing protein</fullName>
    </recommendedName>
</protein>
<dbReference type="InterPro" id="IPR038765">
    <property type="entry name" value="Papain-like_cys_pep_sf"/>
</dbReference>
<keyword evidence="4" id="KW-0812">Transmembrane</keyword>
<name>A0A1R2BBC2_9CILI</name>